<name>A0A914E531_9BILA</name>
<dbReference type="WBParaSite" id="ACRNAN_scaffold5800.g19932.t1">
    <property type="protein sequence ID" value="ACRNAN_scaffold5800.g19932.t1"/>
    <property type="gene ID" value="ACRNAN_scaffold5800.g19932"/>
</dbReference>
<evidence type="ECO:0000313" key="1">
    <source>
        <dbReference type="Proteomes" id="UP000887540"/>
    </source>
</evidence>
<proteinExistence type="predicted"/>
<accession>A0A914E531</accession>
<dbReference type="Proteomes" id="UP000887540">
    <property type="component" value="Unplaced"/>
</dbReference>
<evidence type="ECO:0000313" key="2">
    <source>
        <dbReference type="WBParaSite" id="ACRNAN_scaffold5800.g19932.t1"/>
    </source>
</evidence>
<reference evidence="2" key="1">
    <citation type="submission" date="2022-11" db="UniProtKB">
        <authorList>
            <consortium name="WormBaseParasite"/>
        </authorList>
    </citation>
    <scope>IDENTIFICATION</scope>
</reference>
<keyword evidence="1" id="KW-1185">Reference proteome</keyword>
<protein>
    <submittedName>
        <fullName evidence="2">HAT C-terminal dimerisation domain-containing protein</fullName>
    </submittedName>
</protein>
<organism evidence="1 2">
    <name type="scientific">Acrobeloides nanus</name>
    <dbReference type="NCBI Taxonomy" id="290746"/>
    <lineage>
        <taxon>Eukaryota</taxon>
        <taxon>Metazoa</taxon>
        <taxon>Ecdysozoa</taxon>
        <taxon>Nematoda</taxon>
        <taxon>Chromadorea</taxon>
        <taxon>Rhabditida</taxon>
        <taxon>Tylenchina</taxon>
        <taxon>Cephalobomorpha</taxon>
        <taxon>Cephaloboidea</taxon>
        <taxon>Cephalobidae</taxon>
        <taxon>Acrobeloides</taxon>
    </lineage>
</organism>
<dbReference type="AlphaFoldDB" id="A0A914E531"/>
<sequence>MSDIWKYFEKSTSICSERLFSKSGLIYANTLRNRLSAETVDNILVIKANLDTVYLAPSTEPDPEEMIVENEDD</sequence>